<evidence type="ECO:0000313" key="4">
    <source>
        <dbReference type="Proteomes" id="UP000297613"/>
    </source>
</evidence>
<protein>
    <submittedName>
        <fullName evidence="2">Uncharacterized protein</fullName>
    </submittedName>
</protein>
<comment type="caution">
    <text evidence="2">The sequence shown here is derived from an EMBL/GenBank/DDBJ whole genome shotgun (WGS) entry which is preliminary data.</text>
</comment>
<evidence type="ECO:0000313" key="2">
    <source>
        <dbReference type="EMBL" id="TGL81171.1"/>
    </source>
</evidence>
<organism evidence="2 4">
    <name type="scientific">Leptospira yasudae</name>
    <dbReference type="NCBI Taxonomy" id="2202201"/>
    <lineage>
        <taxon>Bacteria</taxon>
        <taxon>Pseudomonadati</taxon>
        <taxon>Spirochaetota</taxon>
        <taxon>Spirochaetia</taxon>
        <taxon>Leptospirales</taxon>
        <taxon>Leptospiraceae</taxon>
        <taxon>Leptospira</taxon>
    </lineage>
</organism>
<dbReference type="AlphaFoldDB" id="A0A5F2AUQ2"/>
<dbReference type="RefSeq" id="WP_118957400.1">
    <property type="nucleotide sequence ID" value="NZ_QHCR01000008.1"/>
</dbReference>
<dbReference type="NCBIfam" id="NF047538">
    <property type="entry name" value="LIC_11321_fam"/>
    <property type="match status" value="1"/>
</dbReference>
<reference evidence="1 3" key="4">
    <citation type="journal article" date="2020" name="Int. J. Syst. Evol. Microbiol.">
        <title>Leptospira yasudae sp. nov. and Leptospira stimsonii sp. nov., two new species of the pathogenic group isolated from environmental sources.</title>
        <authorList>
            <person name="Casanovas-Massana A."/>
            <person name="Hamond C."/>
            <person name="Santos L.A."/>
            <person name="de Oliveira D."/>
            <person name="Hacker K.P."/>
            <person name="Balassiano I."/>
            <person name="Costa F."/>
            <person name="Medeiros M.A."/>
            <person name="Reis M.G."/>
            <person name="Ko A.I."/>
            <person name="Wunder E.A."/>
        </authorList>
    </citation>
    <scope>NUCLEOTIDE SEQUENCE [LARGE SCALE GENOMIC DNA]</scope>
    <source>
        <strain evidence="1 3">B21</strain>
    </source>
</reference>
<reference evidence="1" key="2">
    <citation type="submission" date="2018-05" db="EMBL/GenBank/DDBJ databases">
        <authorList>
            <person name="Casanovas-Massana A."/>
            <person name="Santos L.A."/>
            <person name="Wunder E.A."/>
        </authorList>
    </citation>
    <scope>NUCLEOTIDE SEQUENCE</scope>
    <source>
        <strain evidence="1">B21</strain>
    </source>
</reference>
<dbReference type="EMBL" id="QHCR01000008">
    <property type="protein sequence ID" value="RHX78308.1"/>
    <property type="molecule type" value="Genomic_DNA"/>
</dbReference>
<dbReference type="OrthoDB" id="340399at2"/>
<dbReference type="EMBL" id="RQGM01000062">
    <property type="protein sequence ID" value="TGL81171.1"/>
    <property type="molecule type" value="Genomic_DNA"/>
</dbReference>
<name>A0A5F2AUQ2_9LEPT</name>
<accession>A0A5F2AUQ2</accession>
<reference evidence="2 4" key="3">
    <citation type="journal article" date="2019" name="PLoS Negl. Trop. Dis.">
        <title>Revisiting the worldwide diversity of Leptospira species in the environment.</title>
        <authorList>
            <person name="Vincent A.T."/>
            <person name="Schiettekatte O."/>
            <person name="Bourhy P."/>
            <person name="Veyrier F.J."/>
            <person name="Picardeau M."/>
        </authorList>
    </citation>
    <scope>NUCLEOTIDE SEQUENCE [LARGE SCALE GENOMIC DNA]</scope>
    <source>
        <strain evidence="2 4">201702445</strain>
    </source>
</reference>
<dbReference type="Proteomes" id="UP000285569">
    <property type="component" value="Unassembled WGS sequence"/>
</dbReference>
<proteinExistence type="predicted"/>
<reference evidence="3" key="1">
    <citation type="submission" date="2018-05" db="EMBL/GenBank/DDBJ databases">
        <title>Leptospira yasudae sp. nov. and Leptospira stimsonii sp. nov., two pathogenic species of the genus Leptospira isolated from environmental sources.</title>
        <authorList>
            <person name="Casanovas-Massana A."/>
            <person name="Hamond C."/>
            <person name="Santos L.A."/>
            <person name="Hacker K.P."/>
            <person name="Balassiano I."/>
            <person name="Medeiros M.A."/>
            <person name="Reis M.G."/>
            <person name="Ko A.I."/>
            <person name="Wunder E.A."/>
        </authorList>
    </citation>
    <scope>NUCLEOTIDE SEQUENCE [LARGE SCALE GENOMIC DNA]</scope>
    <source>
        <strain evidence="3">B21</strain>
    </source>
</reference>
<evidence type="ECO:0000313" key="1">
    <source>
        <dbReference type="EMBL" id="RHX78308.1"/>
    </source>
</evidence>
<accession>A0A418A4W6</accession>
<gene>
    <name evidence="1" type="ORF">DLM77_17925</name>
    <name evidence="2" type="ORF">EHQ83_15010</name>
</gene>
<keyword evidence="3" id="KW-1185">Reference proteome</keyword>
<evidence type="ECO:0000313" key="3">
    <source>
        <dbReference type="Proteomes" id="UP000285569"/>
    </source>
</evidence>
<sequence>MKRRFEQKIGIVLIGILFLCGTLISKESDKKESERGLETSSKPAAQGCCRIKMAGGGYDYFMSTEEECAGHKQFHSFMKERTLCFESFPDRD</sequence>
<dbReference type="Proteomes" id="UP000297613">
    <property type="component" value="Unassembled WGS sequence"/>
</dbReference>